<reference evidence="1 2" key="1">
    <citation type="submission" date="2020-08" db="EMBL/GenBank/DDBJ databases">
        <title>Genome public.</title>
        <authorList>
            <person name="Liu C."/>
            <person name="Sun Q."/>
        </authorList>
    </citation>
    <scope>NUCLEOTIDE SEQUENCE [LARGE SCALE GENOMIC DNA]</scope>
    <source>
        <strain evidence="1 2">BX4</strain>
    </source>
</reference>
<protein>
    <submittedName>
        <fullName evidence="1">PqqD family protein</fullName>
    </submittedName>
</protein>
<keyword evidence="2" id="KW-1185">Reference proteome</keyword>
<dbReference type="Gene3D" id="1.10.10.1150">
    <property type="entry name" value="Coenzyme PQQ synthesis protein D (PqqD)"/>
    <property type="match status" value="1"/>
</dbReference>
<dbReference type="Proteomes" id="UP000597877">
    <property type="component" value="Unassembled WGS sequence"/>
</dbReference>
<evidence type="ECO:0000313" key="1">
    <source>
        <dbReference type="EMBL" id="MBC5666742.1"/>
    </source>
</evidence>
<dbReference type="InterPro" id="IPR008792">
    <property type="entry name" value="PQQD"/>
</dbReference>
<accession>A0ABR7EZH3</accession>
<sequence>MKIKEGFVLRNMGGQAVVVSIGSASKVFNGMVKLNETGEYLWKKISDGASRNDLINSLLEKYDVDIELATKDVDNFITSLKTPGIIE</sequence>
<gene>
    <name evidence="1" type="ORF">H8S00_01860</name>
</gene>
<dbReference type="InterPro" id="IPR041881">
    <property type="entry name" value="PqqD_sf"/>
</dbReference>
<proteinExistence type="predicted"/>
<evidence type="ECO:0000313" key="2">
    <source>
        <dbReference type="Proteomes" id="UP000597877"/>
    </source>
</evidence>
<comment type="caution">
    <text evidence="1">The sequence shown here is derived from an EMBL/GenBank/DDBJ whole genome shotgun (WGS) entry which is preliminary data.</text>
</comment>
<dbReference type="RefSeq" id="WP_186839885.1">
    <property type="nucleotide sequence ID" value="NZ_JACOOZ010000001.1"/>
</dbReference>
<dbReference type="EMBL" id="JACOOZ010000001">
    <property type="protein sequence ID" value="MBC5666742.1"/>
    <property type="molecule type" value="Genomic_DNA"/>
</dbReference>
<organism evidence="1 2">
    <name type="scientific">Eubacterium segne</name>
    <dbReference type="NCBI Taxonomy" id="2763045"/>
    <lineage>
        <taxon>Bacteria</taxon>
        <taxon>Bacillati</taxon>
        <taxon>Bacillota</taxon>
        <taxon>Clostridia</taxon>
        <taxon>Eubacteriales</taxon>
        <taxon>Eubacteriaceae</taxon>
        <taxon>Eubacterium</taxon>
    </lineage>
</organism>
<name>A0ABR7EZH3_9FIRM</name>
<dbReference type="Pfam" id="PF05402">
    <property type="entry name" value="PqqD"/>
    <property type="match status" value="1"/>
</dbReference>